<protein>
    <submittedName>
        <fullName evidence="2">Uncharacterized protein</fullName>
    </submittedName>
</protein>
<keyword evidence="1" id="KW-0812">Transmembrane</keyword>
<comment type="caution">
    <text evidence="2">The sequence shown here is derived from an EMBL/GenBank/DDBJ whole genome shotgun (WGS) entry which is preliminary data.</text>
</comment>
<feature type="transmembrane region" description="Helical" evidence="1">
    <location>
        <begin position="12"/>
        <end position="36"/>
    </location>
</feature>
<accession>A0A0L0W7D4</accession>
<organism evidence="2 3">
    <name type="scientific">Gottschalkia purinilytica</name>
    <name type="common">Clostridium purinilyticum</name>
    <dbReference type="NCBI Taxonomy" id="1503"/>
    <lineage>
        <taxon>Bacteria</taxon>
        <taxon>Bacillati</taxon>
        <taxon>Bacillota</taxon>
        <taxon>Tissierellia</taxon>
        <taxon>Tissierellales</taxon>
        <taxon>Gottschalkiaceae</taxon>
        <taxon>Gottschalkia</taxon>
    </lineage>
</organism>
<gene>
    <name evidence="2" type="ORF">CLPU_17c00110</name>
</gene>
<keyword evidence="1" id="KW-0472">Membrane</keyword>
<keyword evidence="3" id="KW-1185">Reference proteome</keyword>
<dbReference type="RefSeq" id="WP_050356230.1">
    <property type="nucleotide sequence ID" value="NZ_LGSS01000017.1"/>
</dbReference>
<sequence length="199" mass="23628">MIKKNEGSVLVIVLISTSLIVLMGIVSFSMSSNNLIMRMMDSKLRKGYYITDGVSEEGYLNVCKIVNQGLTYSYNKVIEESLNQQYIEDKEKIDENKLFIETFKKYIKTRKVIGKYMIEWYVENKNNYRTIEEENIEIYANLEEETNIFLLDLSFLYNKDNLTKRIKVTYEIRLPCFEDLNKNIDIKDIVKIIDWKNLY</sequence>
<dbReference type="STRING" id="1503.CLPU_17c00110"/>
<dbReference type="EMBL" id="LGSS01000017">
    <property type="protein sequence ID" value="KNF07386.1"/>
    <property type="molecule type" value="Genomic_DNA"/>
</dbReference>
<evidence type="ECO:0000313" key="2">
    <source>
        <dbReference type="EMBL" id="KNF07386.1"/>
    </source>
</evidence>
<keyword evidence="1" id="KW-1133">Transmembrane helix</keyword>
<proteinExistence type="predicted"/>
<evidence type="ECO:0000256" key="1">
    <source>
        <dbReference type="SAM" id="Phobius"/>
    </source>
</evidence>
<dbReference type="Proteomes" id="UP000037267">
    <property type="component" value="Unassembled WGS sequence"/>
</dbReference>
<reference evidence="3" key="1">
    <citation type="submission" date="2015-07" db="EMBL/GenBank/DDBJ databases">
        <title>Draft genome sequence of the purine-degrading Gottschalkia purinilyticum DSM 1384 (formerly Clostridium purinilyticum).</title>
        <authorList>
            <person name="Poehlein A."/>
            <person name="Schiel-Bengelsdorf B."/>
            <person name="Bengelsdorf F.R."/>
            <person name="Daniel R."/>
            <person name="Duerre P."/>
        </authorList>
    </citation>
    <scope>NUCLEOTIDE SEQUENCE [LARGE SCALE GENOMIC DNA]</scope>
    <source>
        <strain evidence="3">DSM 1384</strain>
    </source>
</reference>
<dbReference type="AlphaFoldDB" id="A0A0L0W7D4"/>
<evidence type="ECO:0000313" key="3">
    <source>
        <dbReference type="Proteomes" id="UP000037267"/>
    </source>
</evidence>
<name>A0A0L0W7D4_GOTPU</name>